<dbReference type="Gene3D" id="3.40.50.1820">
    <property type="entry name" value="alpha/beta hydrolase"/>
    <property type="match status" value="1"/>
</dbReference>
<dbReference type="InterPro" id="IPR029058">
    <property type="entry name" value="AB_hydrolase_fold"/>
</dbReference>
<dbReference type="GeneID" id="25776948"/>
<accession>G9NZ32</accession>
<evidence type="ECO:0000313" key="5">
    <source>
        <dbReference type="Proteomes" id="UP000005426"/>
    </source>
</evidence>
<sequence>TNTEFDWTAIEPTEDLRYCDCFNGLRCARLKVPLDWNNPKDNSTIAIAIATLPASVPVDHPDYGGTIILNPGGPGDSGVNLVRLSGRHLQKVIDNNKKYDYLGFDPRGLGNTTPQLDCFGGDTLARNAYQQVLRGLGTVDSSEDALRRFLAISKGLGALCENTLGKSSIIEHVTTAAVCRDMVEMVDRVDELRKKEVALLKHRRGEQGITTQENQVPRLQYLGFSYGTYLGNTFASMFPGRVGRMVLDGVIYAEDYMQGLWHHNLVDTEAVVDYFYDTCYEAGDICPLRIPEDVNGTSIRRRVDQFIADMDVLPAYNAEGTSITALTGRDIRDSISQALYRPILSFPPLAQLITDALEGNFTLLTNTVTPDDIQTDCATGSQIFSGEAAYGIVCSDAAGSQTKHDLTYYSDEVKRFMSQSITFGAKWATIPFQCSGYLLAPMYQFRGPWVTPPADSSLKSGVPAAPLLFLSNRMDPVTPSVNANAMSAGHPGSAVVIQDSVGHCAIPAGWSGCTNQILRDYFEFGVVPRNGTFCAASCKP</sequence>
<dbReference type="Pfam" id="PF08386">
    <property type="entry name" value="Abhydrolase_4"/>
    <property type="match status" value="1"/>
</dbReference>
<feature type="domain" description="Peptidase S33 tripeptidyl aminopeptidase-like C-terminal" evidence="3">
    <location>
        <begin position="423"/>
        <end position="534"/>
    </location>
</feature>
<dbReference type="STRING" id="452589.G9NZ32"/>
<evidence type="ECO:0000256" key="2">
    <source>
        <dbReference type="ARBA" id="ARBA00022801"/>
    </source>
</evidence>
<evidence type="ECO:0000313" key="4">
    <source>
        <dbReference type="EMBL" id="EHK44583.1"/>
    </source>
</evidence>
<name>G9NZ32_HYPAI</name>
<evidence type="ECO:0000256" key="1">
    <source>
        <dbReference type="ARBA" id="ARBA00010088"/>
    </source>
</evidence>
<dbReference type="InterPro" id="IPR013595">
    <property type="entry name" value="Pept_S33_TAP-like_C"/>
</dbReference>
<gene>
    <name evidence="4" type="ORF">TRIATDRAFT_174096</name>
</gene>
<dbReference type="PANTHER" id="PTHR43248">
    <property type="entry name" value="2-SUCCINYL-6-HYDROXY-2,4-CYCLOHEXADIENE-1-CARBOXYLATE SYNTHASE"/>
    <property type="match status" value="1"/>
</dbReference>
<dbReference type="EMBL" id="ABDG02000025">
    <property type="protein sequence ID" value="EHK44583.1"/>
    <property type="molecule type" value="Genomic_DNA"/>
</dbReference>
<keyword evidence="5" id="KW-1185">Reference proteome</keyword>
<dbReference type="InterPro" id="IPR051601">
    <property type="entry name" value="Serine_prot/Carboxylest_S33"/>
</dbReference>
<dbReference type="PANTHER" id="PTHR43248:SF25">
    <property type="entry name" value="AB HYDROLASE-1 DOMAIN-CONTAINING PROTEIN-RELATED"/>
    <property type="match status" value="1"/>
</dbReference>
<feature type="non-terminal residue" evidence="4">
    <location>
        <position position="540"/>
    </location>
</feature>
<protein>
    <recommendedName>
        <fullName evidence="3">Peptidase S33 tripeptidyl aminopeptidase-like C-terminal domain-containing protein</fullName>
    </recommendedName>
</protein>
<dbReference type="KEGG" id="tatv:25776948"/>
<reference evidence="4 5" key="1">
    <citation type="journal article" date="2011" name="Genome Biol.">
        <title>Comparative genome sequence analysis underscores mycoparasitism as the ancestral life style of Trichoderma.</title>
        <authorList>
            <person name="Kubicek C.P."/>
            <person name="Herrera-Estrella A."/>
            <person name="Seidl-Seiboth V."/>
            <person name="Martinez D.A."/>
            <person name="Druzhinina I.S."/>
            <person name="Thon M."/>
            <person name="Zeilinger S."/>
            <person name="Casas-Flores S."/>
            <person name="Horwitz B.A."/>
            <person name="Mukherjee P.K."/>
            <person name="Mukherjee M."/>
            <person name="Kredics L."/>
            <person name="Alcaraz L.D."/>
            <person name="Aerts A."/>
            <person name="Antal Z."/>
            <person name="Atanasova L."/>
            <person name="Cervantes-Badillo M.G."/>
            <person name="Challacombe J."/>
            <person name="Chertkov O."/>
            <person name="McCluskey K."/>
            <person name="Coulpier F."/>
            <person name="Deshpande N."/>
            <person name="von Doehren H."/>
            <person name="Ebbole D.J."/>
            <person name="Esquivel-Naranjo E.U."/>
            <person name="Fekete E."/>
            <person name="Flipphi M."/>
            <person name="Glaser F."/>
            <person name="Gomez-Rodriguez E.Y."/>
            <person name="Gruber S."/>
            <person name="Han C."/>
            <person name="Henrissat B."/>
            <person name="Hermosa R."/>
            <person name="Hernandez-Onate M."/>
            <person name="Karaffa L."/>
            <person name="Kosti I."/>
            <person name="Le Crom S."/>
            <person name="Lindquist E."/>
            <person name="Lucas S."/>
            <person name="Luebeck M."/>
            <person name="Luebeck P.S."/>
            <person name="Margeot A."/>
            <person name="Metz B."/>
            <person name="Misra M."/>
            <person name="Nevalainen H."/>
            <person name="Omann M."/>
            <person name="Packer N."/>
            <person name="Perrone G."/>
            <person name="Uresti-Rivera E.E."/>
            <person name="Salamov A."/>
            <person name="Schmoll M."/>
            <person name="Seiboth B."/>
            <person name="Shapiro H."/>
            <person name="Sukno S."/>
            <person name="Tamayo-Ramos J.A."/>
            <person name="Tisch D."/>
            <person name="Wiest A."/>
            <person name="Wilkinson H.H."/>
            <person name="Zhang M."/>
            <person name="Coutinho P.M."/>
            <person name="Kenerley C.M."/>
            <person name="Monte E."/>
            <person name="Baker S.E."/>
            <person name="Grigoriev I.V."/>
        </authorList>
    </citation>
    <scope>NUCLEOTIDE SEQUENCE [LARGE SCALE GENOMIC DNA]</scope>
    <source>
        <strain evidence="5">ATCC 20476 / IMI 206040</strain>
    </source>
</reference>
<dbReference type="SUPFAM" id="SSF53474">
    <property type="entry name" value="alpha/beta-Hydrolases"/>
    <property type="match status" value="2"/>
</dbReference>
<keyword evidence="2" id="KW-0378">Hydrolase</keyword>
<dbReference type="OMA" id="EYIRWEI"/>
<dbReference type="GO" id="GO:0016787">
    <property type="term" value="F:hydrolase activity"/>
    <property type="evidence" value="ECO:0007669"/>
    <property type="project" value="UniProtKB-KW"/>
</dbReference>
<comment type="similarity">
    <text evidence="1">Belongs to the peptidase S33 family.</text>
</comment>
<evidence type="ECO:0000259" key="3">
    <source>
        <dbReference type="Pfam" id="PF08386"/>
    </source>
</evidence>
<dbReference type="AlphaFoldDB" id="G9NZ32"/>
<dbReference type="eggNOG" id="ENOG502RY03">
    <property type="taxonomic scope" value="Eukaryota"/>
</dbReference>
<organism evidence="4 5">
    <name type="scientific">Hypocrea atroviridis (strain ATCC 20476 / IMI 206040)</name>
    <name type="common">Trichoderma atroviride</name>
    <dbReference type="NCBI Taxonomy" id="452589"/>
    <lineage>
        <taxon>Eukaryota</taxon>
        <taxon>Fungi</taxon>
        <taxon>Dikarya</taxon>
        <taxon>Ascomycota</taxon>
        <taxon>Pezizomycotina</taxon>
        <taxon>Sordariomycetes</taxon>
        <taxon>Hypocreomycetidae</taxon>
        <taxon>Hypocreales</taxon>
        <taxon>Hypocreaceae</taxon>
        <taxon>Trichoderma</taxon>
    </lineage>
</organism>
<proteinExistence type="inferred from homology"/>
<dbReference type="HOGENOM" id="CLU_013364_5_2_1"/>
<comment type="caution">
    <text evidence="4">The sequence shown here is derived from an EMBL/GenBank/DDBJ whole genome shotgun (WGS) entry which is preliminary data.</text>
</comment>
<dbReference type="Proteomes" id="UP000005426">
    <property type="component" value="Unassembled WGS sequence"/>
</dbReference>
<dbReference type="OrthoDB" id="425534at2759"/>
<feature type="non-terminal residue" evidence="4">
    <location>
        <position position="1"/>
    </location>
</feature>